<evidence type="ECO:0000256" key="1">
    <source>
        <dbReference type="ARBA" id="ARBA00023015"/>
    </source>
</evidence>
<gene>
    <name evidence="5" type="primary">melR</name>
    <name evidence="5" type="ORF">M3P05_11285</name>
</gene>
<dbReference type="InterPro" id="IPR018060">
    <property type="entry name" value="HTH_AraC"/>
</dbReference>
<keyword evidence="1" id="KW-0805">Transcription regulation</keyword>
<keyword evidence="2" id="KW-0238">DNA-binding</keyword>
<evidence type="ECO:0000313" key="6">
    <source>
        <dbReference type="Proteomes" id="UP001203338"/>
    </source>
</evidence>
<protein>
    <submittedName>
        <fullName evidence="5">Transcriptional regulator MelR</fullName>
    </submittedName>
</protein>
<accession>A0ABT0PGQ8</accession>
<proteinExistence type="predicted"/>
<evidence type="ECO:0000259" key="4">
    <source>
        <dbReference type="PROSITE" id="PS01124"/>
    </source>
</evidence>
<dbReference type="Pfam" id="PF12833">
    <property type="entry name" value="HTH_18"/>
    <property type="match status" value="1"/>
</dbReference>
<sequence length="323" mass="37432">MEEFCNESALGNRVNPTTVDYLKGNEDISPLALFSRYEQIFIEFREPWYMQTYHWHAQLEVNIPFDGTLEYEINNQSFRFDAGHIGIFWGAIPHRLVKIHNCTKLGIINIPLHQFLSWPLDKILTSQLMNSFVIQSRNRVLVSEFECERWLLELDMDDIGRQQLAGEEIALMLRRMCLSGWDALVGSNKVDKCTTGVSSSSQKNVQLILEFIAKHYDEPIYVSDVAASVGLNPNYVMNLFQRVMQMSIKQYINATRLNHARALLTDTERPILDIGLSVGFNSTSRFYDTFKRYMGMTPKQYRVQSRSMSLEKRVGDFYLPGIR</sequence>
<dbReference type="PANTHER" id="PTHR43280:SF14">
    <property type="entry name" value="MELIBIOSE OPERON REGULATORY PROTEIN"/>
    <property type="match status" value="1"/>
</dbReference>
<organism evidence="5 6">
    <name type="scientific">Parendozoicomonas callyspongiae</name>
    <dbReference type="NCBI Taxonomy" id="2942213"/>
    <lineage>
        <taxon>Bacteria</taxon>
        <taxon>Pseudomonadati</taxon>
        <taxon>Pseudomonadota</taxon>
        <taxon>Gammaproteobacteria</taxon>
        <taxon>Oceanospirillales</taxon>
        <taxon>Endozoicomonadaceae</taxon>
        <taxon>Parendozoicomonas</taxon>
    </lineage>
</organism>
<dbReference type="SUPFAM" id="SSF51182">
    <property type="entry name" value="RmlC-like cupins"/>
    <property type="match status" value="1"/>
</dbReference>
<dbReference type="PRINTS" id="PR00032">
    <property type="entry name" value="HTHARAC"/>
</dbReference>
<evidence type="ECO:0000256" key="2">
    <source>
        <dbReference type="ARBA" id="ARBA00023125"/>
    </source>
</evidence>
<dbReference type="InterPro" id="IPR011051">
    <property type="entry name" value="RmlC_Cupin_sf"/>
</dbReference>
<dbReference type="PROSITE" id="PS01124">
    <property type="entry name" value="HTH_ARAC_FAMILY_2"/>
    <property type="match status" value="1"/>
</dbReference>
<evidence type="ECO:0000256" key="3">
    <source>
        <dbReference type="ARBA" id="ARBA00023163"/>
    </source>
</evidence>
<dbReference type="InterPro" id="IPR020449">
    <property type="entry name" value="Tscrpt_reg_AraC-type_HTH"/>
</dbReference>
<evidence type="ECO:0000313" key="5">
    <source>
        <dbReference type="EMBL" id="MCL6270505.1"/>
    </source>
</evidence>
<comment type="caution">
    <text evidence="5">The sequence shown here is derived from an EMBL/GenBank/DDBJ whole genome shotgun (WGS) entry which is preliminary data.</text>
</comment>
<dbReference type="InterPro" id="IPR009057">
    <property type="entry name" value="Homeodomain-like_sf"/>
</dbReference>
<dbReference type="SUPFAM" id="SSF46689">
    <property type="entry name" value="Homeodomain-like"/>
    <property type="match status" value="2"/>
</dbReference>
<keyword evidence="3" id="KW-0804">Transcription</keyword>
<dbReference type="InterPro" id="IPR018062">
    <property type="entry name" value="HTH_AraC-typ_CS"/>
</dbReference>
<name>A0ABT0PGQ8_9GAMM</name>
<dbReference type="PANTHER" id="PTHR43280">
    <property type="entry name" value="ARAC-FAMILY TRANSCRIPTIONAL REGULATOR"/>
    <property type="match status" value="1"/>
</dbReference>
<keyword evidence="6" id="KW-1185">Reference proteome</keyword>
<reference evidence="5 6" key="1">
    <citation type="submission" date="2022-05" db="EMBL/GenBank/DDBJ databases">
        <authorList>
            <person name="Park J.-S."/>
        </authorList>
    </citation>
    <scope>NUCLEOTIDE SEQUENCE [LARGE SCALE GENOMIC DNA]</scope>
    <source>
        <strain evidence="5 6">2012CJ34-2</strain>
    </source>
</reference>
<dbReference type="Gene3D" id="1.10.10.60">
    <property type="entry name" value="Homeodomain-like"/>
    <property type="match status" value="2"/>
</dbReference>
<dbReference type="SMART" id="SM00342">
    <property type="entry name" value="HTH_ARAC"/>
    <property type="match status" value="1"/>
</dbReference>
<dbReference type="Proteomes" id="UP001203338">
    <property type="component" value="Unassembled WGS sequence"/>
</dbReference>
<dbReference type="RefSeq" id="WP_249699734.1">
    <property type="nucleotide sequence ID" value="NZ_JAMFLX010000014.1"/>
</dbReference>
<dbReference type="EMBL" id="JAMFLX010000014">
    <property type="protein sequence ID" value="MCL6270505.1"/>
    <property type="molecule type" value="Genomic_DNA"/>
</dbReference>
<dbReference type="NCBIfam" id="NF007693">
    <property type="entry name" value="PRK10371.1"/>
    <property type="match status" value="1"/>
</dbReference>
<feature type="domain" description="HTH araC/xylS-type" evidence="4">
    <location>
        <begin position="206"/>
        <end position="304"/>
    </location>
</feature>
<dbReference type="PROSITE" id="PS00041">
    <property type="entry name" value="HTH_ARAC_FAMILY_1"/>
    <property type="match status" value="1"/>
</dbReference>